<dbReference type="SUPFAM" id="SSF52540">
    <property type="entry name" value="P-loop containing nucleoside triphosphate hydrolases"/>
    <property type="match status" value="1"/>
</dbReference>
<dbReference type="InterPro" id="IPR003593">
    <property type="entry name" value="AAA+_ATPase"/>
</dbReference>
<accession>A0ABX1MYU9</accession>
<dbReference type="PROSITE" id="PS50893">
    <property type="entry name" value="ABC_TRANSPORTER_2"/>
    <property type="match status" value="1"/>
</dbReference>
<keyword evidence="2" id="KW-1003">Cell membrane</keyword>
<dbReference type="RefSeq" id="WP_169198465.1">
    <property type="nucleotide sequence ID" value="NZ_WTVH02000010.1"/>
</dbReference>
<dbReference type="SMART" id="SM00382">
    <property type="entry name" value="AAA"/>
    <property type="match status" value="1"/>
</dbReference>
<dbReference type="InterPro" id="IPR027417">
    <property type="entry name" value="P-loop_NTPase"/>
</dbReference>
<dbReference type="PANTHER" id="PTHR43023:SF3">
    <property type="entry name" value="PROTEIN TRIGALACTOSYLDIACYLGLYCEROL 3, CHLOROPLASTIC"/>
    <property type="match status" value="1"/>
</dbReference>
<dbReference type="Pfam" id="PF00005">
    <property type="entry name" value="ABC_tran"/>
    <property type="match status" value="1"/>
</dbReference>
<sequence>MSDASIIELRGIVTRFGSNLVHDGIDLSVARGEVVALVGGSGSGKTTLLRHMIGLTRPAHGEVSLFGEQLFSGSLREQRARRRRFGVLFQHGALFSALNVAENIGFPLRELRVVTPKEIRDLVALKLAMVELEPSTALLMPAELSGGMVKRVALARALALEPELLLLDEPTAGLDPDRSAAFVELVRSLQAQLGLTVVLVTHDIDTLAALSSKVAILAERRIISYAPLEETMKLDHPFVTSFFRGELGRRAIARSREKS</sequence>
<keyword evidence="4 6" id="KW-0067">ATP-binding</keyword>
<reference evidence="6" key="1">
    <citation type="submission" date="2019-12" db="EMBL/GenBank/DDBJ databases">
        <title>Comparative genomics gives insights into the taxonomy of the Azoarcus-Aromatoleum group and reveals separate origins of nif in the plant-associated Azoarcus and non-plant-associated Aromatoleum sub-groups.</title>
        <authorList>
            <person name="Lafos M."/>
            <person name="Maluk M."/>
            <person name="Batista M."/>
            <person name="Junghare M."/>
            <person name="Carmona M."/>
            <person name="Faoro H."/>
            <person name="Cruz L.M."/>
            <person name="Battistoni F."/>
            <person name="De Souza E."/>
            <person name="Pedrosa F."/>
            <person name="Chen W.-M."/>
            <person name="Poole P.S."/>
            <person name="Dixon R.A."/>
            <person name="James E.K."/>
        </authorList>
    </citation>
    <scope>NUCLEOTIDE SEQUENCE</scope>
    <source>
        <strain evidence="6">U120</strain>
    </source>
</reference>
<keyword evidence="7" id="KW-1185">Reference proteome</keyword>
<keyword evidence="1" id="KW-0813">Transport</keyword>
<evidence type="ECO:0000313" key="6">
    <source>
        <dbReference type="EMBL" id="NMF93182.1"/>
    </source>
</evidence>
<feature type="domain" description="ABC transporter" evidence="5">
    <location>
        <begin position="7"/>
        <end position="244"/>
    </location>
</feature>
<dbReference type="GO" id="GO:0005524">
    <property type="term" value="F:ATP binding"/>
    <property type="evidence" value="ECO:0007669"/>
    <property type="project" value="UniProtKB-KW"/>
</dbReference>
<comment type="caution">
    <text evidence="6">The sequence shown here is derived from an EMBL/GenBank/DDBJ whole genome shotgun (WGS) entry which is preliminary data.</text>
</comment>
<evidence type="ECO:0000256" key="1">
    <source>
        <dbReference type="ARBA" id="ARBA00022448"/>
    </source>
</evidence>
<gene>
    <name evidence="6" type="ORF">GO608_07565</name>
</gene>
<proteinExistence type="predicted"/>
<name>A0ABX1MYU9_9RHOO</name>
<evidence type="ECO:0000256" key="2">
    <source>
        <dbReference type="ARBA" id="ARBA00022475"/>
    </source>
</evidence>
<dbReference type="Gene3D" id="3.40.50.300">
    <property type="entry name" value="P-loop containing nucleotide triphosphate hydrolases"/>
    <property type="match status" value="1"/>
</dbReference>
<evidence type="ECO:0000256" key="4">
    <source>
        <dbReference type="ARBA" id="ARBA00022840"/>
    </source>
</evidence>
<dbReference type="InterPro" id="IPR003439">
    <property type="entry name" value="ABC_transporter-like_ATP-bd"/>
</dbReference>
<keyword evidence="3" id="KW-0547">Nucleotide-binding</keyword>
<keyword evidence="2" id="KW-0472">Membrane</keyword>
<evidence type="ECO:0000259" key="5">
    <source>
        <dbReference type="PROSITE" id="PS50893"/>
    </source>
</evidence>
<dbReference type="Proteomes" id="UP000601990">
    <property type="component" value="Unassembled WGS sequence"/>
</dbReference>
<protein>
    <submittedName>
        <fullName evidence="6">ATP-binding cassette domain-containing protein</fullName>
    </submittedName>
</protein>
<organism evidence="6 7">
    <name type="scientific">Aromatoleum buckelii</name>
    <dbReference type="NCBI Taxonomy" id="200254"/>
    <lineage>
        <taxon>Bacteria</taxon>
        <taxon>Pseudomonadati</taxon>
        <taxon>Pseudomonadota</taxon>
        <taxon>Betaproteobacteria</taxon>
        <taxon>Rhodocyclales</taxon>
        <taxon>Rhodocyclaceae</taxon>
        <taxon>Aromatoleum</taxon>
    </lineage>
</organism>
<evidence type="ECO:0000256" key="3">
    <source>
        <dbReference type="ARBA" id="ARBA00022741"/>
    </source>
</evidence>
<dbReference type="EMBL" id="WTVH01000011">
    <property type="protein sequence ID" value="NMF93182.1"/>
    <property type="molecule type" value="Genomic_DNA"/>
</dbReference>
<dbReference type="PANTHER" id="PTHR43023">
    <property type="entry name" value="PROTEIN TRIGALACTOSYLDIACYLGLYCEROL 3, CHLOROPLASTIC"/>
    <property type="match status" value="1"/>
</dbReference>
<evidence type="ECO:0000313" key="7">
    <source>
        <dbReference type="Proteomes" id="UP000601990"/>
    </source>
</evidence>